<evidence type="ECO:0000256" key="24">
    <source>
        <dbReference type="SAM" id="Phobius"/>
    </source>
</evidence>
<comment type="similarity">
    <text evidence="5">Belongs to the CDS family.</text>
</comment>
<keyword evidence="9" id="KW-0444">Lipid biosynthesis</keyword>
<gene>
    <name evidence="25" type="primary">cdsA_1</name>
    <name evidence="25" type="ORF">Pr1d_15700</name>
</gene>
<dbReference type="EMBL" id="CP042913">
    <property type="protein sequence ID" value="QEG34296.1"/>
    <property type="molecule type" value="Genomic_DNA"/>
</dbReference>
<name>A0A5B9QBJ6_9BACT</name>
<keyword evidence="8" id="KW-1003">Cell membrane</keyword>
<keyword evidence="16" id="KW-0594">Phospholipid biosynthesis</keyword>
<dbReference type="PANTHER" id="PTHR46382:SF1">
    <property type="entry name" value="PHOSPHATIDATE CYTIDYLYLTRANSFERASE"/>
    <property type="match status" value="1"/>
</dbReference>
<dbReference type="KEGG" id="bgok:Pr1d_15700"/>
<evidence type="ECO:0000256" key="11">
    <source>
        <dbReference type="ARBA" id="ARBA00022692"/>
    </source>
</evidence>
<feature type="transmembrane region" description="Helical" evidence="24">
    <location>
        <begin position="232"/>
        <end position="251"/>
    </location>
</feature>
<protein>
    <recommendedName>
        <fullName evidence="7">Phosphatidate cytidylyltransferase</fullName>
        <ecNumber evidence="6">2.7.7.41</ecNumber>
    </recommendedName>
    <alternativeName>
        <fullName evidence="20">CDP-DAG synthase</fullName>
    </alternativeName>
    <alternativeName>
        <fullName evidence="22">CDP-DG synthase</fullName>
    </alternativeName>
    <alternativeName>
        <fullName evidence="18">CDP-diacylglycerol synthase</fullName>
    </alternativeName>
    <alternativeName>
        <fullName evidence="21">CDP-diglyceride pyrophosphorylase</fullName>
    </alternativeName>
    <alternativeName>
        <fullName evidence="23">CDP-diglyceride synthase</fullName>
    </alternativeName>
    <alternativeName>
        <fullName evidence="19">CTP:phosphatidate cytidylyltransferase</fullName>
    </alternativeName>
</protein>
<keyword evidence="12 25" id="KW-0548">Nucleotidyltransferase</keyword>
<feature type="transmembrane region" description="Helical" evidence="24">
    <location>
        <begin position="271"/>
        <end position="296"/>
    </location>
</feature>
<keyword evidence="11 24" id="KW-0812">Transmembrane</keyword>
<keyword evidence="17" id="KW-1208">Phospholipid metabolism</keyword>
<feature type="transmembrane region" description="Helical" evidence="24">
    <location>
        <begin position="63"/>
        <end position="81"/>
    </location>
</feature>
<feature type="transmembrane region" description="Helical" evidence="24">
    <location>
        <begin position="93"/>
        <end position="113"/>
    </location>
</feature>
<keyword evidence="10 25" id="KW-0808">Transferase</keyword>
<dbReference type="Pfam" id="PF01148">
    <property type="entry name" value="CTP_transf_1"/>
    <property type="match status" value="1"/>
</dbReference>
<dbReference type="Proteomes" id="UP000323917">
    <property type="component" value="Chromosome"/>
</dbReference>
<accession>A0A5B9QBJ6</accession>
<comment type="subcellular location">
    <subcellularLocation>
        <location evidence="2">Cell membrane</location>
        <topology evidence="2">Multi-pass membrane protein</topology>
    </subcellularLocation>
</comment>
<dbReference type="RefSeq" id="WP_168205113.1">
    <property type="nucleotide sequence ID" value="NZ_CP042913.1"/>
</dbReference>
<evidence type="ECO:0000256" key="19">
    <source>
        <dbReference type="ARBA" id="ARBA00031825"/>
    </source>
</evidence>
<keyword evidence="26" id="KW-1185">Reference proteome</keyword>
<dbReference type="GO" id="GO:0004605">
    <property type="term" value="F:phosphatidate cytidylyltransferase activity"/>
    <property type="evidence" value="ECO:0007669"/>
    <property type="project" value="UniProtKB-EC"/>
</dbReference>
<evidence type="ECO:0000256" key="9">
    <source>
        <dbReference type="ARBA" id="ARBA00022516"/>
    </source>
</evidence>
<evidence type="ECO:0000313" key="26">
    <source>
        <dbReference type="Proteomes" id="UP000323917"/>
    </source>
</evidence>
<evidence type="ECO:0000256" key="3">
    <source>
        <dbReference type="ARBA" id="ARBA00005119"/>
    </source>
</evidence>
<evidence type="ECO:0000256" key="2">
    <source>
        <dbReference type="ARBA" id="ARBA00004651"/>
    </source>
</evidence>
<dbReference type="PANTHER" id="PTHR46382">
    <property type="entry name" value="PHOSPHATIDATE CYTIDYLYLTRANSFERASE"/>
    <property type="match status" value="1"/>
</dbReference>
<evidence type="ECO:0000256" key="1">
    <source>
        <dbReference type="ARBA" id="ARBA00001698"/>
    </source>
</evidence>
<evidence type="ECO:0000256" key="18">
    <source>
        <dbReference type="ARBA" id="ARBA00029893"/>
    </source>
</evidence>
<comment type="pathway">
    <text evidence="4">Lipid metabolism.</text>
</comment>
<keyword evidence="13 24" id="KW-1133">Transmembrane helix</keyword>
<evidence type="ECO:0000256" key="4">
    <source>
        <dbReference type="ARBA" id="ARBA00005189"/>
    </source>
</evidence>
<dbReference type="GO" id="GO:0005886">
    <property type="term" value="C:plasma membrane"/>
    <property type="evidence" value="ECO:0007669"/>
    <property type="project" value="UniProtKB-SubCell"/>
</dbReference>
<evidence type="ECO:0000256" key="20">
    <source>
        <dbReference type="ARBA" id="ARBA00032253"/>
    </source>
</evidence>
<evidence type="ECO:0000256" key="21">
    <source>
        <dbReference type="ARBA" id="ARBA00032396"/>
    </source>
</evidence>
<evidence type="ECO:0000256" key="23">
    <source>
        <dbReference type="ARBA" id="ARBA00033406"/>
    </source>
</evidence>
<evidence type="ECO:0000256" key="22">
    <source>
        <dbReference type="ARBA" id="ARBA00032743"/>
    </source>
</evidence>
<evidence type="ECO:0000256" key="16">
    <source>
        <dbReference type="ARBA" id="ARBA00023209"/>
    </source>
</evidence>
<comment type="pathway">
    <text evidence="3">Phospholipid metabolism; CDP-diacylglycerol biosynthesis; CDP-diacylglycerol from sn-glycerol 3-phosphate: step 3/3.</text>
</comment>
<feature type="transmembrane region" description="Helical" evidence="24">
    <location>
        <begin position="200"/>
        <end position="220"/>
    </location>
</feature>
<sequence>MLRWRIIIGTVLVSLLLGLCWLDAHATRPGIYLFPLAIALCVLATGELIRLFRAIGHTPQSRAVHTSTLLVVLAASVPIAWQMPPTDFSVGKLGFLAGGLIAGLVVNVVAEMLRYQQSGKTIMNIALASFAVLYLGGLLGFLVQLRLLPVDGDVSRGGMLALFSMIAVVKFTDIGAYFAGRTWGKHKMAPVLSPGKTWEGAAGGLVLAVATALFCLGPMARMMGVASSHEGLTWLAGSVGYGVVVGLAGMLGDLAESLLKRDAGVKDSSDWLPGFGGVLDLLDSLLVAGPAAYLMWVSGWVGP</sequence>
<comment type="catalytic activity">
    <reaction evidence="1">
        <text>a 1,2-diacyl-sn-glycero-3-phosphate + CTP + H(+) = a CDP-1,2-diacyl-sn-glycerol + diphosphate</text>
        <dbReference type="Rhea" id="RHEA:16229"/>
        <dbReference type="ChEBI" id="CHEBI:15378"/>
        <dbReference type="ChEBI" id="CHEBI:33019"/>
        <dbReference type="ChEBI" id="CHEBI:37563"/>
        <dbReference type="ChEBI" id="CHEBI:58332"/>
        <dbReference type="ChEBI" id="CHEBI:58608"/>
        <dbReference type="EC" id="2.7.7.41"/>
    </reaction>
</comment>
<feature type="transmembrane region" description="Helical" evidence="24">
    <location>
        <begin position="125"/>
        <end position="147"/>
    </location>
</feature>
<keyword evidence="14" id="KW-0443">Lipid metabolism</keyword>
<dbReference type="GO" id="GO:0016024">
    <property type="term" value="P:CDP-diacylglycerol biosynthetic process"/>
    <property type="evidence" value="ECO:0007669"/>
    <property type="project" value="TreeGrafter"/>
</dbReference>
<proteinExistence type="inferred from homology"/>
<evidence type="ECO:0000256" key="8">
    <source>
        <dbReference type="ARBA" id="ARBA00022475"/>
    </source>
</evidence>
<evidence type="ECO:0000256" key="7">
    <source>
        <dbReference type="ARBA" id="ARBA00019373"/>
    </source>
</evidence>
<organism evidence="25 26">
    <name type="scientific">Bythopirellula goksoeyrii</name>
    <dbReference type="NCBI Taxonomy" id="1400387"/>
    <lineage>
        <taxon>Bacteria</taxon>
        <taxon>Pseudomonadati</taxon>
        <taxon>Planctomycetota</taxon>
        <taxon>Planctomycetia</taxon>
        <taxon>Pirellulales</taxon>
        <taxon>Lacipirellulaceae</taxon>
        <taxon>Bythopirellula</taxon>
    </lineage>
</organism>
<evidence type="ECO:0000256" key="12">
    <source>
        <dbReference type="ARBA" id="ARBA00022695"/>
    </source>
</evidence>
<feature type="transmembrane region" description="Helical" evidence="24">
    <location>
        <begin position="32"/>
        <end position="51"/>
    </location>
</feature>
<evidence type="ECO:0000313" key="25">
    <source>
        <dbReference type="EMBL" id="QEG34296.1"/>
    </source>
</evidence>
<evidence type="ECO:0000256" key="6">
    <source>
        <dbReference type="ARBA" id="ARBA00012487"/>
    </source>
</evidence>
<keyword evidence="15 24" id="KW-0472">Membrane</keyword>
<evidence type="ECO:0000256" key="10">
    <source>
        <dbReference type="ARBA" id="ARBA00022679"/>
    </source>
</evidence>
<evidence type="ECO:0000256" key="17">
    <source>
        <dbReference type="ARBA" id="ARBA00023264"/>
    </source>
</evidence>
<dbReference type="AlphaFoldDB" id="A0A5B9QBJ6"/>
<evidence type="ECO:0000256" key="15">
    <source>
        <dbReference type="ARBA" id="ARBA00023136"/>
    </source>
</evidence>
<evidence type="ECO:0000256" key="13">
    <source>
        <dbReference type="ARBA" id="ARBA00022989"/>
    </source>
</evidence>
<evidence type="ECO:0000256" key="14">
    <source>
        <dbReference type="ARBA" id="ARBA00023098"/>
    </source>
</evidence>
<evidence type="ECO:0000256" key="5">
    <source>
        <dbReference type="ARBA" id="ARBA00010185"/>
    </source>
</evidence>
<feature type="transmembrane region" description="Helical" evidence="24">
    <location>
        <begin position="159"/>
        <end position="179"/>
    </location>
</feature>
<reference evidence="25 26" key="1">
    <citation type="submission" date="2019-08" db="EMBL/GenBank/DDBJ databases">
        <title>Deep-cultivation of Planctomycetes and their phenomic and genomic characterization uncovers novel biology.</title>
        <authorList>
            <person name="Wiegand S."/>
            <person name="Jogler M."/>
            <person name="Boedeker C."/>
            <person name="Pinto D."/>
            <person name="Vollmers J."/>
            <person name="Rivas-Marin E."/>
            <person name="Kohn T."/>
            <person name="Peeters S.H."/>
            <person name="Heuer A."/>
            <person name="Rast P."/>
            <person name="Oberbeckmann S."/>
            <person name="Bunk B."/>
            <person name="Jeske O."/>
            <person name="Meyerdierks A."/>
            <person name="Storesund J.E."/>
            <person name="Kallscheuer N."/>
            <person name="Luecker S."/>
            <person name="Lage O.M."/>
            <person name="Pohl T."/>
            <person name="Merkel B.J."/>
            <person name="Hornburger P."/>
            <person name="Mueller R.-W."/>
            <person name="Bruemmer F."/>
            <person name="Labrenz M."/>
            <person name="Spormann A.M."/>
            <person name="Op den Camp H."/>
            <person name="Overmann J."/>
            <person name="Amann R."/>
            <person name="Jetten M.S.M."/>
            <person name="Mascher T."/>
            <person name="Medema M.H."/>
            <person name="Devos D.P."/>
            <person name="Kaster A.-K."/>
            <person name="Ovreas L."/>
            <person name="Rohde M."/>
            <person name="Galperin M.Y."/>
            <person name="Jogler C."/>
        </authorList>
    </citation>
    <scope>NUCLEOTIDE SEQUENCE [LARGE SCALE GENOMIC DNA]</scope>
    <source>
        <strain evidence="25 26">Pr1d</strain>
    </source>
</reference>
<dbReference type="EC" id="2.7.7.41" evidence="6"/>